<comment type="similarity">
    <text evidence="1">Belongs to the PPR family. P subfamily.</text>
</comment>
<feature type="repeat" description="PPR" evidence="3">
    <location>
        <begin position="150"/>
        <end position="184"/>
    </location>
</feature>
<dbReference type="PROSITE" id="PS51375">
    <property type="entry name" value="PPR"/>
    <property type="match status" value="4"/>
</dbReference>
<dbReference type="EMBL" id="LR721785">
    <property type="protein sequence ID" value="VVW53895.1"/>
    <property type="molecule type" value="Genomic_DNA"/>
</dbReference>
<accession>A0A5K1ERV8</accession>
<feature type="repeat" description="PPR" evidence="3">
    <location>
        <begin position="185"/>
        <end position="219"/>
    </location>
</feature>
<dbReference type="OrthoDB" id="185373at2759"/>
<evidence type="ECO:0008006" key="6">
    <source>
        <dbReference type="Google" id="ProtNLM"/>
    </source>
</evidence>
<dbReference type="InterPro" id="IPR011990">
    <property type="entry name" value="TPR-like_helical_dom_sf"/>
</dbReference>
<dbReference type="OMA" id="VEICVEM"/>
<organism evidence="5">
    <name type="scientific">Nymphaea colorata</name>
    <name type="common">pocket water lily</name>
    <dbReference type="NCBI Taxonomy" id="210225"/>
    <lineage>
        <taxon>Eukaryota</taxon>
        <taxon>Viridiplantae</taxon>
        <taxon>Streptophyta</taxon>
        <taxon>Embryophyta</taxon>
        <taxon>Tracheophyta</taxon>
        <taxon>Spermatophyta</taxon>
        <taxon>Magnoliopsida</taxon>
        <taxon>Nymphaeales</taxon>
        <taxon>Nymphaeaceae</taxon>
        <taxon>Nymphaea</taxon>
    </lineage>
</organism>
<dbReference type="AlphaFoldDB" id="A0A5K1ERV8"/>
<dbReference type="InterPro" id="IPR002885">
    <property type="entry name" value="PPR_rpt"/>
</dbReference>
<reference evidence="5" key="1">
    <citation type="submission" date="2019-09" db="EMBL/GenBank/DDBJ databases">
        <authorList>
            <person name="Zhang L."/>
        </authorList>
    </citation>
    <scope>NUCLEOTIDE SEQUENCE</scope>
</reference>
<dbReference type="Gene3D" id="1.25.40.10">
    <property type="entry name" value="Tetratricopeptide repeat domain"/>
    <property type="match status" value="1"/>
</dbReference>
<evidence type="ECO:0000313" key="5">
    <source>
        <dbReference type="EMBL" id="VVW53895.1"/>
    </source>
</evidence>
<protein>
    <recommendedName>
        <fullName evidence="6">Pentacotripeptide-repeat region of PRORP domain-containing protein</fullName>
    </recommendedName>
</protein>
<proteinExistence type="inferred from homology"/>
<feature type="repeat" description="PPR" evidence="3">
    <location>
        <begin position="115"/>
        <end position="149"/>
    </location>
</feature>
<name>A0A5K1ERV8_9MAGN</name>
<evidence type="ECO:0000256" key="2">
    <source>
        <dbReference type="ARBA" id="ARBA00022737"/>
    </source>
</evidence>
<gene>
    <name evidence="5" type="ORF">NYM_LOCUS23089</name>
</gene>
<dbReference type="Pfam" id="PF01535">
    <property type="entry name" value="PPR"/>
    <property type="match status" value="1"/>
</dbReference>
<feature type="repeat" description="PPR" evidence="3">
    <location>
        <begin position="220"/>
        <end position="254"/>
    </location>
</feature>
<dbReference type="Pfam" id="PF13041">
    <property type="entry name" value="PPR_2"/>
    <property type="match status" value="1"/>
</dbReference>
<dbReference type="PANTHER" id="PTHR47941">
    <property type="entry name" value="PENTATRICOPEPTIDE REPEAT-CONTAINING PROTEIN 3, MITOCHONDRIAL"/>
    <property type="match status" value="1"/>
</dbReference>
<evidence type="ECO:0000256" key="4">
    <source>
        <dbReference type="SAM" id="MobiDB-lite"/>
    </source>
</evidence>
<evidence type="ECO:0000256" key="1">
    <source>
        <dbReference type="ARBA" id="ARBA00007626"/>
    </source>
</evidence>
<evidence type="ECO:0000256" key="3">
    <source>
        <dbReference type="PROSITE-ProRule" id="PRU00708"/>
    </source>
</evidence>
<keyword evidence="2" id="KW-0677">Repeat</keyword>
<dbReference type="Pfam" id="PF12854">
    <property type="entry name" value="PPR_1"/>
    <property type="match status" value="1"/>
</dbReference>
<dbReference type="NCBIfam" id="TIGR00756">
    <property type="entry name" value="PPR"/>
    <property type="match status" value="4"/>
</dbReference>
<sequence>MRARVLRGLLDPVMRCLHQNPHPLKPPVLVCLTLDSALFSTERRTRPPTEPPRDNDLFHKFRLTEDEDDEEGQAAAVGAHKTASPVDATREGVESRVEVPPNAKEIFNKMKETGMIPNAVAMLDGLCKDGLIQVAMKLFGLMRENGTIPDVVIYTAVVDGFCKAMQFDDATKIFKKMQSNGVVPNAYSYAVMIQGLCRGQKLDDALSYCLEMLEHGHHPNVATFMMLVDGFCKQNRMGEVERVIGRLREKGFALNEKDIREHLDKKGPFHKGIREVIFGKRVV</sequence>
<dbReference type="Gramene" id="NC7G0176210.1">
    <property type="protein sequence ID" value="NC7G0176210.1:cds"/>
    <property type="gene ID" value="NC7G0176210"/>
</dbReference>
<feature type="region of interest" description="Disordered" evidence="4">
    <location>
        <begin position="69"/>
        <end position="95"/>
    </location>
</feature>